<dbReference type="PROSITE" id="PS00641">
    <property type="entry name" value="COMPLEX1_75K_1"/>
    <property type="match status" value="1"/>
</dbReference>
<evidence type="ECO:0000259" key="11">
    <source>
        <dbReference type="PROSITE" id="PS51085"/>
    </source>
</evidence>
<dbReference type="FunFam" id="3.30.70.20:FF:000035">
    <property type="entry name" value="Iron hydrogenase 1"/>
    <property type="match status" value="1"/>
</dbReference>
<dbReference type="EMBL" id="CP029803">
    <property type="protein sequence ID" value="AWT60222.1"/>
    <property type="molecule type" value="Genomic_DNA"/>
</dbReference>
<dbReference type="InterPro" id="IPR027467">
    <property type="entry name" value="MopterinOxRdtase_cofactor_BS"/>
</dbReference>
<dbReference type="Pfam" id="PF12838">
    <property type="entry name" value="Fer4_7"/>
    <property type="match status" value="1"/>
</dbReference>
<dbReference type="Pfam" id="PF13510">
    <property type="entry name" value="Fer2_4"/>
    <property type="match status" value="1"/>
</dbReference>
<dbReference type="PROSITE" id="PS00551">
    <property type="entry name" value="MOLYBDOPTERIN_PROK_1"/>
    <property type="match status" value="1"/>
</dbReference>
<gene>
    <name evidence="15" type="ORF">DF168_01425</name>
</gene>
<evidence type="ECO:0000256" key="9">
    <source>
        <dbReference type="ARBA" id="ARBA00023014"/>
    </source>
</evidence>
<dbReference type="GO" id="GO:0016020">
    <property type="term" value="C:membrane"/>
    <property type="evidence" value="ECO:0007669"/>
    <property type="project" value="InterPro"/>
</dbReference>
<evidence type="ECO:0000259" key="13">
    <source>
        <dbReference type="PROSITE" id="PS51669"/>
    </source>
</evidence>
<proteinExistence type="inferred from homology"/>
<dbReference type="InterPro" id="IPR006657">
    <property type="entry name" value="MoPterin_dinucl-bd_dom"/>
</dbReference>
<dbReference type="CDD" id="cd00508">
    <property type="entry name" value="MopB_CT_Fdh-Nap-like"/>
    <property type="match status" value="1"/>
</dbReference>
<evidence type="ECO:0000256" key="4">
    <source>
        <dbReference type="ARBA" id="ARBA00022714"/>
    </source>
</evidence>
<dbReference type="NCBIfam" id="TIGR01591">
    <property type="entry name" value="Fdh-alpha"/>
    <property type="match status" value="1"/>
</dbReference>
<dbReference type="PROSITE" id="PS51839">
    <property type="entry name" value="4FE4S_HC3"/>
    <property type="match status" value="1"/>
</dbReference>
<dbReference type="Gene3D" id="3.30.70.20">
    <property type="match status" value="1"/>
</dbReference>
<dbReference type="Pfam" id="PF01568">
    <property type="entry name" value="Molydop_binding"/>
    <property type="match status" value="1"/>
</dbReference>
<dbReference type="PROSITE" id="PS51085">
    <property type="entry name" value="2FE2S_FER_2"/>
    <property type="match status" value="1"/>
</dbReference>
<dbReference type="GO" id="GO:0046872">
    <property type="term" value="F:metal ion binding"/>
    <property type="evidence" value="ECO:0007669"/>
    <property type="project" value="UniProtKB-KW"/>
</dbReference>
<dbReference type="GO" id="GO:0042773">
    <property type="term" value="P:ATP synthesis coupled electron transport"/>
    <property type="evidence" value="ECO:0007669"/>
    <property type="project" value="InterPro"/>
</dbReference>
<dbReference type="Pfam" id="PF00384">
    <property type="entry name" value="Molybdopterin"/>
    <property type="match status" value="1"/>
</dbReference>
<organism evidence="15 16">
    <name type="scientific">Candidatus Moanibacter tarae</name>
    <dbReference type="NCBI Taxonomy" id="2200854"/>
    <lineage>
        <taxon>Bacteria</taxon>
        <taxon>Pseudomonadati</taxon>
        <taxon>Verrucomicrobiota</taxon>
        <taxon>Opitutia</taxon>
        <taxon>Puniceicoccales</taxon>
        <taxon>Puniceicoccales incertae sedis</taxon>
        <taxon>Candidatus Moanibacter</taxon>
    </lineage>
</organism>
<dbReference type="SMART" id="SM00929">
    <property type="entry name" value="NADH-G_4Fe-4S_3"/>
    <property type="match status" value="1"/>
</dbReference>
<protein>
    <submittedName>
        <fullName evidence="15">Formate dehydrogenase</fullName>
    </submittedName>
</protein>
<evidence type="ECO:0000256" key="3">
    <source>
        <dbReference type="ARBA" id="ARBA00022485"/>
    </source>
</evidence>
<evidence type="ECO:0000313" key="16">
    <source>
        <dbReference type="Proteomes" id="UP000247465"/>
    </source>
</evidence>
<evidence type="ECO:0000256" key="1">
    <source>
        <dbReference type="ARBA" id="ARBA00001966"/>
    </source>
</evidence>
<dbReference type="KEGG" id="mtar:DF168_01425"/>
<dbReference type="AlphaFoldDB" id="A0A2Z4AQN9"/>
<keyword evidence="6" id="KW-0677">Repeat</keyword>
<dbReference type="GO" id="GO:0008137">
    <property type="term" value="F:NADH dehydrogenase (ubiquinone) activity"/>
    <property type="evidence" value="ECO:0007669"/>
    <property type="project" value="InterPro"/>
</dbReference>
<dbReference type="Gene3D" id="3.10.20.740">
    <property type="match status" value="1"/>
</dbReference>
<dbReference type="SUPFAM" id="SSF53706">
    <property type="entry name" value="Formate dehydrogenase/DMSO reductase, domains 1-3"/>
    <property type="match status" value="1"/>
</dbReference>
<dbReference type="InterPro" id="IPR041924">
    <property type="entry name" value="Formate_Dh-H_N"/>
</dbReference>
<dbReference type="SUPFAM" id="SSF50692">
    <property type="entry name" value="ADC-like"/>
    <property type="match status" value="1"/>
</dbReference>
<reference evidence="15 16" key="1">
    <citation type="submission" date="2018-06" db="EMBL/GenBank/DDBJ databases">
        <title>Draft Genome Sequence of a Novel Marine Bacterium Related to the Verrucomicrobia.</title>
        <authorList>
            <person name="Vosseberg J."/>
            <person name="Martijn J."/>
            <person name="Ettema T.J.G."/>
        </authorList>
    </citation>
    <scope>NUCLEOTIDE SEQUENCE [LARGE SCALE GENOMIC DNA]</scope>
    <source>
        <strain evidence="15">TARA_B100001123</strain>
    </source>
</reference>
<dbReference type="InterPro" id="IPR050123">
    <property type="entry name" value="Prok_molybdopt-oxidoreductase"/>
</dbReference>
<evidence type="ECO:0000259" key="12">
    <source>
        <dbReference type="PROSITE" id="PS51379"/>
    </source>
</evidence>
<dbReference type="PANTHER" id="PTHR43105:SF14">
    <property type="entry name" value="FORMATE DEHYDROGENASE H"/>
    <property type="match status" value="1"/>
</dbReference>
<sequence length="930" mass="103847">MIKIRGEAKVAYVDGQACEFEEGETILSLVDRLHGRGHIPTLCDAPQLESYGACRVCSVEIAQSENGSRRVVAACHTPLTESLHVFLESDRVQRLRRNIVELVLTDHPLDCLTCEVNGNCELQTVAAKVGMRSVRYPEGKHHMDREKDLSHPYMTSDLSKCINCSRCVRACDEVQGQFVLSMFGRGFESRIIKGLDTSFANSDCVSCGACAQACPTSAISDIFRSKSIEPTAKTRTVCTYCGVGCNLEVSTKNNEVQSIQAPVDAEVNHAHTCLKGRYAFRFYNHPERLRSPLIRRKGEFVEVSWDEAYETIVDRFREIRSKWGADAIAGISSARCTNEENYLMQKFIRAVIGTNNIDCCARVCHAPTAWGMQQSFGTGAATNSTSDLEKTELILIVGANPTHGHPVTGARIKQRVMKGVPLIVIDPREIELVPYAQYHLQLRPGTNVALLNMFAYFIIEAGLVDESFVNERCEDFEIFREKIKQLDIDELERVTGVDRKLVREAAIAYASVSRAMSFHGLGVTEHSQGSKTVMLISNLAMMTGNIGREGVGVNPLRGQNNVQGAADMGVQPHQGAGYLNVTLPEIQEYYEKSYGVSVSTDIGYKIPQMFDAAKEKKLKSLWIIGEDVVQSDPNSADVIKAMTSLDFLVVQEIFMTETAEYADVILPATSFLEKSGTFTSAERRVQRVNAVVEPLKGTKVDGQIIVDVMNRMGYKQEDYDPAVLLREISEVVPFFKGIRWSELGENGKQWPVVEDGTDTKILHKETFKRGRGKFHFWDWVESQEIEKNSEEYPFILTTGRILEHYNSGTMTRRTGNRVICGEDILAINPRDAADKGIETGDYVRLFSSRGEVQLHAKVSGEVKPGILYTTFHFPEHLVNNVTSEEKDEESLCPEYKVSAVDFEKVLRDNEEMNIKEGAERMKETTSSVDG</sequence>
<dbReference type="GO" id="GO:0008863">
    <property type="term" value="F:formate dehydrogenase (NAD+) activity"/>
    <property type="evidence" value="ECO:0007669"/>
    <property type="project" value="InterPro"/>
</dbReference>
<dbReference type="InterPro" id="IPR006655">
    <property type="entry name" value="Mopterin_OxRdtase_prok_CS"/>
</dbReference>
<feature type="domain" description="2Fe-2S ferredoxin-type" evidence="11">
    <location>
        <begin position="8"/>
        <end position="91"/>
    </location>
</feature>
<dbReference type="GO" id="GO:0015942">
    <property type="term" value="P:formate metabolic process"/>
    <property type="evidence" value="ECO:0007669"/>
    <property type="project" value="InterPro"/>
</dbReference>
<dbReference type="GO" id="GO:0043546">
    <property type="term" value="F:molybdopterin cofactor binding"/>
    <property type="evidence" value="ECO:0007669"/>
    <property type="project" value="InterPro"/>
</dbReference>
<feature type="domain" description="4Fe-4S Mo/W bis-MGD-type" evidence="13">
    <location>
        <begin position="231"/>
        <end position="287"/>
    </location>
</feature>
<dbReference type="InterPro" id="IPR017900">
    <property type="entry name" value="4Fe4S_Fe_S_CS"/>
</dbReference>
<dbReference type="InterPro" id="IPR017896">
    <property type="entry name" value="4Fe4S_Fe-S-bd"/>
</dbReference>
<dbReference type="Pfam" id="PF04879">
    <property type="entry name" value="Molybdop_Fe4S4"/>
    <property type="match status" value="1"/>
</dbReference>
<dbReference type="SUPFAM" id="SSF54862">
    <property type="entry name" value="4Fe-4S ferredoxins"/>
    <property type="match status" value="1"/>
</dbReference>
<keyword evidence="3" id="KW-0004">4Fe-4S</keyword>
<dbReference type="Proteomes" id="UP000247465">
    <property type="component" value="Chromosome"/>
</dbReference>
<dbReference type="InterPro" id="IPR009010">
    <property type="entry name" value="Asp_de-COase-like_dom_sf"/>
</dbReference>
<dbReference type="PANTHER" id="PTHR43105">
    <property type="entry name" value="RESPIRATORY NITRATE REDUCTASE"/>
    <property type="match status" value="1"/>
</dbReference>
<evidence type="ECO:0000256" key="2">
    <source>
        <dbReference type="ARBA" id="ARBA00007023"/>
    </source>
</evidence>
<evidence type="ECO:0000256" key="10">
    <source>
        <dbReference type="ARBA" id="ARBA00034078"/>
    </source>
</evidence>
<dbReference type="PROSITE" id="PS00198">
    <property type="entry name" value="4FE4S_FER_1"/>
    <property type="match status" value="1"/>
</dbReference>
<dbReference type="InterPro" id="IPR006963">
    <property type="entry name" value="Mopterin_OxRdtase_4Fe-4S_dom"/>
</dbReference>
<keyword evidence="9" id="KW-0411">Iron-sulfur</keyword>
<dbReference type="GO" id="GO:0051539">
    <property type="term" value="F:4 iron, 4 sulfur cluster binding"/>
    <property type="evidence" value="ECO:0007669"/>
    <property type="project" value="UniProtKB-KW"/>
</dbReference>
<dbReference type="InterPro" id="IPR001041">
    <property type="entry name" value="2Fe-2S_ferredoxin-type"/>
</dbReference>
<evidence type="ECO:0000256" key="8">
    <source>
        <dbReference type="ARBA" id="ARBA00023004"/>
    </source>
</evidence>
<dbReference type="Gene3D" id="3.40.50.740">
    <property type="match status" value="1"/>
</dbReference>
<dbReference type="PROSITE" id="PS51669">
    <property type="entry name" value="4FE4S_MOW_BIS_MGD"/>
    <property type="match status" value="1"/>
</dbReference>
<comment type="similarity">
    <text evidence="2">In the C-terminal section; belongs to the prokaryotic molybdopterin-containing oxidoreductase family.</text>
</comment>
<dbReference type="Gene3D" id="2.20.25.90">
    <property type="entry name" value="ADC-like domains"/>
    <property type="match status" value="1"/>
</dbReference>
<comment type="cofactor">
    <cofactor evidence="1">
        <name>[4Fe-4S] cluster</name>
        <dbReference type="ChEBI" id="CHEBI:49883"/>
    </cofactor>
</comment>
<evidence type="ECO:0000259" key="14">
    <source>
        <dbReference type="PROSITE" id="PS51839"/>
    </source>
</evidence>
<evidence type="ECO:0000256" key="7">
    <source>
        <dbReference type="ARBA" id="ARBA00023002"/>
    </source>
</evidence>
<dbReference type="InterPro" id="IPR019574">
    <property type="entry name" value="NADH_UbQ_OxRdtase_Gsu_4Fe4S-bd"/>
</dbReference>
<feature type="domain" description="4Fe-4S ferredoxin-type" evidence="12">
    <location>
        <begin position="152"/>
        <end position="171"/>
    </location>
</feature>
<accession>A0A2Z4AQN9</accession>
<dbReference type="PROSITE" id="PS00490">
    <property type="entry name" value="MOLYBDOPTERIN_PROK_2"/>
    <property type="match status" value="1"/>
</dbReference>
<evidence type="ECO:0000313" key="15">
    <source>
        <dbReference type="EMBL" id="AWT60222.1"/>
    </source>
</evidence>
<dbReference type="GO" id="GO:0051537">
    <property type="term" value="F:2 iron, 2 sulfur cluster binding"/>
    <property type="evidence" value="ECO:0007669"/>
    <property type="project" value="UniProtKB-KW"/>
</dbReference>
<dbReference type="GO" id="GO:0003954">
    <property type="term" value="F:NADH dehydrogenase activity"/>
    <property type="evidence" value="ECO:0007669"/>
    <property type="project" value="TreeGrafter"/>
</dbReference>
<dbReference type="SMART" id="SM00926">
    <property type="entry name" value="Molybdop_Fe4S4"/>
    <property type="match status" value="1"/>
</dbReference>
<feature type="domain" description="4Fe-4S ferredoxin-type" evidence="12">
    <location>
        <begin position="195"/>
        <end position="225"/>
    </location>
</feature>
<keyword evidence="8" id="KW-0408">Iron</keyword>
<dbReference type="SUPFAM" id="SSF54292">
    <property type="entry name" value="2Fe-2S ferredoxin-like"/>
    <property type="match status" value="1"/>
</dbReference>
<dbReference type="Gene3D" id="3.40.228.10">
    <property type="entry name" value="Dimethylsulfoxide Reductase, domain 2"/>
    <property type="match status" value="1"/>
</dbReference>
<keyword evidence="5" id="KW-0479">Metal-binding</keyword>
<dbReference type="PROSITE" id="PS51379">
    <property type="entry name" value="4FE4S_FER_2"/>
    <property type="match status" value="2"/>
</dbReference>
<dbReference type="InterPro" id="IPR006478">
    <property type="entry name" value="Formate_DH_asu"/>
</dbReference>
<keyword evidence="4" id="KW-0001">2Fe-2S</keyword>
<dbReference type="Pfam" id="PF10588">
    <property type="entry name" value="NADH-G_4Fe-4S_3"/>
    <property type="match status" value="1"/>
</dbReference>
<comment type="cofactor">
    <cofactor evidence="10">
        <name>[2Fe-2S] cluster</name>
        <dbReference type="ChEBI" id="CHEBI:190135"/>
    </cofactor>
</comment>
<dbReference type="CDD" id="cd02753">
    <property type="entry name" value="MopB_Formate-Dh-H"/>
    <property type="match status" value="1"/>
</dbReference>
<keyword evidence="7" id="KW-0560">Oxidoreductase</keyword>
<evidence type="ECO:0000256" key="6">
    <source>
        <dbReference type="ARBA" id="ARBA00022737"/>
    </source>
</evidence>
<dbReference type="InterPro" id="IPR036010">
    <property type="entry name" value="2Fe-2S_ferredoxin-like_sf"/>
</dbReference>
<name>A0A2Z4AQN9_9BACT</name>
<evidence type="ECO:0000256" key="5">
    <source>
        <dbReference type="ARBA" id="ARBA00022723"/>
    </source>
</evidence>
<dbReference type="PROSITE" id="PS00932">
    <property type="entry name" value="MOLYBDOPTERIN_PROK_3"/>
    <property type="match status" value="1"/>
</dbReference>
<feature type="domain" description="4Fe-4S His(Cys)3-ligated-type" evidence="14">
    <location>
        <begin position="91"/>
        <end position="130"/>
    </location>
</feature>
<dbReference type="PIRSF" id="PIRSF036643">
    <property type="entry name" value="FDH_alpha"/>
    <property type="match status" value="1"/>
</dbReference>
<dbReference type="InterPro" id="IPR000283">
    <property type="entry name" value="NADH_UbQ_OxRdtase_75kDa_su_CS"/>
</dbReference>
<dbReference type="Gene3D" id="2.40.40.20">
    <property type="match status" value="1"/>
</dbReference>
<dbReference type="InterPro" id="IPR006656">
    <property type="entry name" value="Mopterin_OxRdtase"/>
</dbReference>